<gene>
    <name evidence="2" type="ORF">NTEN_LOCUS1586</name>
</gene>
<dbReference type="Proteomes" id="UP000479000">
    <property type="component" value="Unassembled WGS sequence"/>
</dbReference>
<reference evidence="2 3" key="1">
    <citation type="submission" date="2020-02" db="EMBL/GenBank/DDBJ databases">
        <authorList>
            <person name="Ferguson B K."/>
        </authorList>
    </citation>
    <scope>NUCLEOTIDE SEQUENCE [LARGE SCALE GENOMIC DNA]</scope>
</reference>
<protein>
    <submittedName>
        <fullName evidence="2">Uncharacterized protein</fullName>
    </submittedName>
</protein>
<accession>A0A6H5FYX2</accession>
<feature type="region of interest" description="Disordered" evidence="1">
    <location>
        <begin position="25"/>
        <end position="107"/>
    </location>
</feature>
<dbReference type="AlphaFoldDB" id="A0A6H5FYX2"/>
<evidence type="ECO:0000256" key="1">
    <source>
        <dbReference type="SAM" id="MobiDB-lite"/>
    </source>
</evidence>
<feature type="non-terminal residue" evidence="2">
    <location>
        <position position="107"/>
    </location>
</feature>
<evidence type="ECO:0000313" key="3">
    <source>
        <dbReference type="Proteomes" id="UP000479000"/>
    </source>
</evidence>
<name>A0A6H5FYX2_9HEMI</name>
<dbReference type="EMBL" id="CADCXU010002529">
    <property type="protein sequence ID" value="CAA9994770.1"/>
    <property type="molecule type" value="Genomic_DNA"/>
</dbReference>
<feature type="compositionally biased region" description="Basic and acidic residues" evidence="1">
    <location>
        <begin position="75"/>
        <end position="86"/>
    </location>
</feature>
<evidence type="ECO:0000313" key="2">
    <source>
        <dbReference type="EMBL" id="CAA9994770.1"/>
    </source>
</evidence>
<organism evidence="2 3">
    <name type="scientific">Nesidiocoris tenuis</name>
    <dbReference type="NCBI Taxonomy" id="355587"/>
    <lineage>
        <taxon>Eukaryota</taxon>
        <taxon>Metazoa</taxon>
        <taxon>Ecdysozoa</taxon>
        <taxon>Arthropoda</taxon>
        <taxon>Hexapoda</taxon>
        <taxon>Insecta</taxon>
        <taxon>Pterygota</taxon>
        <taxon>Neoptera</taxon>
        <taxon>Paraneoptera</taxon>
        <taxon>Hemiptera</taxon>
        <taxon>Heteroptera</taxon>
        <taxon>Panheteroptera</taxon>
        <taxon>Cimicomorpha</taxon>
        <taxon>Miridae</taxon>
        <taxon>Dicyphina</taxon>
        <taxon>Nesidiocoris</taxon>
    </lineage>
</organism>
<sequence length="107" mass="12206">MCHTWYLKFFRHWVKLSFSRIIDAAASQRPHGQRIRRPGVGPRRQSSGGYVVHFPVRQRHLGSTDGHRRWKCRQRGGDAGRRRGDSEFGGGSPTPDARSSDVHSGRQ</sequence>
<keyword evidence="3" id="KW-1185">Reference proteome</keyword>
<proteinExistence type="predicted"/>
<feature type="compositionally biased region" description="Basic and acidic residues" evidence="1">
    <location>
        <begin position="98"/>
        <end position="107"/>
    </location>
</feature>